<keyword evidence="2" id="KW-1133">Transmembrane helix</keyword>
<sequence>MNKKTNYILRLMLGMYLAFIGVNLIRETLAAHPSDLAFKLFMGIIFVIIGAGYTIWIIKRMVSSKKAEQEEQKRAEAAEAALQKMEQRRQRVLTQSRTAPMPSPAELEAGMKELKQGNNEDNKESDYEEK</sequence>
<feature type="transmembrane region" description="Helical" evidence="2">
    <location>
        <begin position="7"/>
        <end position="25"/>
    </location>
</feature>
<name>A0ABR7G7C0_9FIRM</name>
<protein>
    <recommendedName>
        <fullName evidence="5">DUF1049 domain-containing protein</fullName>
    </recommendedName>
</protein>
<evidence type="ECO:0000256" key="2">
    <source>
        <dbReference type="SAM" id="Phobius"/>
    </source>
</evidence>
<accession>A0ABR7G7C0</accession>
<dbReference type="EMBL" id="JACOPE010000001">
    <property type="protein sequence ID" value="MBC5683336.1"/>
    <property type="molecule type" value="Genomic_DNA"/>
</dbReference>
<evidence type="ECO:0000313" key="4">
    <source>
        <dbReference type="Proteomes" id="UP000631576"/>
    </source>
</evidence>
<evidence type="ECO:0000313" key="3">
    <source>
        <dbReference type="EMBL" id="MBC5683336.1"/>
    </source>
</evidence>
<evidence type="ECO:0008006" key="5">
    <source>
        <dbReference type="Google" id="ProtNLM"/>
    </source>
</evidence>
<dbReference type="RefSeq" id="WP_118723646.1">
    <property type="nucleotide sequence ID" value="NZ_JACOPE010000001.1"/>
</dbReference>
<keyword evidence="2" id="KW-0812">Transmembrane</keyword>
<comment type="caution">
    <text evidence="3">The sequence shown here is derived from an EMBL/GenBank/DDBJ whole genome shotgun (WGS) entry which is preliminary data.</text>
</comment>
<organism evidence="3 4">
    <name type="scientific">Ruminococcus hominis</name>
    <dbReference type="NCBI Taxonomy" id="2763065"/>
    <lineage>
        <taxon>Bacteria</taxon>
        <taxon>Bacillati</taxon>
        <taxon>Bacillota</taxon>
        <taxon>Clostridia</taxon>
        <taxon>Eubacteriales</taxon>
        <taxon>Oscillospiraceae</taxon>
        <taxon>Ruminococcus</taxon>
    </lineage>
</organism>
<feature type="compositionally biased region" description="Basic and acidic residues" evidence="1">
    <location>
        <begin position="109"/>
        <end position="130"/>
    </location>
</feature>
<dbReference type="Proteomes" id="UP000631576">
    <property type="component" value="Unassembled WGS sequence"/>
</dbReference>
<evidence type="ECO:0000256" key="1">
    <source>
        <dbReference type="SAM" id="MobiDB-lite"/>
    </source>
</evidence>
<feature type="transmembrane region" description="Helical" evidence="2">
    <location>
        <begin position="37"/>
        <end position="58"/>
    </location>
</feature>
<proteinExistence type="predicted"/>
<keyword evidence="4" id="KW-1185">Reference proteome</keyword>
<feature type="region of interest" description="Disordered" evidence="1">
    <location>
        <begin position="87"/>
        <end position="130"/>
    </location>
</feature>
<keyword evidence="2" id="KW-0472">Membrane</keyword>
<gene>
    <name evidence="3" type="ORF">H8S40_07095</name>
</gene>
<reference evidence="3 4" key="1">
    <citation type="submission" date="2020-08" db="EMBL/GenBank/DDBJ databases">
        <title>Genome public.</title>
        <authorList>
            <person name="Liu C."/>
            <person name="Sun Q."/>
        </authorList>
    </citation>
    <scope>NUCLEOTIDE SEQUENCE [LARGE SCALE GENOMIC DNA]</scope>
    <source>
        <strain evidence="3 4">NSJ-13</strain>
    </source>
</reference>